<dbReference type="OrthoDB" id="5425782at2759"/>
<keyword evidence="3" id="KW-0732">Signal</keyword>
<dbReference type="GeneID" id="19325934"/>
<feature type="compositionally biased region" description="Low complexity" evidence="1">
    <location>
        <begin position="51"/>
        <end position="141"/>
    </location>
</feature>
<dbReference type="RefSeq" id="XP_007916123.1">
    <property type="nucleotide sequence ID" value="XM_007917932.1"/>
</dbReference>
<evidence type="ECO:0000259" key="4">
    <source>
        <dbReference type="Pfam" id="PF04478"/>
    </source>
</evidence>
<feature type="compositionally biased region" description="Polar residues" evidence="1">
    <location>
        <begin position="253"/>
        <end position="274"/>
    </location>
</feature>
<evidence type="ECO:0000313" key="6">
    <source>
        <dbReference type="Proteomes" id="UP000014074"/>
    </source>
</evidence>
<dbReference type="AlphaFoldDB" id="R8BIE2"/>
<feature type="chain" id="PRO_5004452046" evidence="3">
    <location>
        <begin position="23"/>
        <end position="274"/>
    </location>
</feature>
<dbReference type="Pfam" id="PF04478">
    <property type="entry name" value="Mid2"/>
    <property type="match status" value="1"/>
</dbReference>
<dbReference type="eggNOG" id="ENOG502S9EF">
    <property type="taxonomic scope" value="Eukaryota"/>
</dbReference>
<feature type="region of interest" description="Disordered" evidence="1">
    <location>
        <begin position="228"/>
        <end position="274"/>
    </location>
</feature>
<proteinExistence type="predicted"/>
<keyword evidence="2" id="KW-0472">Membrane</keyword>
<evidence type="ECO:0000313" key="5">
    <source>
        <dbReference type="EMBL" id="EON99081.1"/>
    </source>
</evidence>
<evidence type="ECO:0000256" key="2">
    <source>
        <dbReference type="SAM" id="Phobius"/>
    </source>
</evidence>
<dbReference type="InterPro" id="IPR007567">
    <property type="entry name" value="Mid2_dom"/>
</dbReference>
<keyword evidence="6" id="KW-1185">Reference proteome</keyword>
<evidence type="ECO:0000256" key="3">
    <source>
        <dbReference type="SAM" id="SignalP"/>
    </source>
</evidence>
<protein>
    <submittedName>
        <fullName evidence="5">Putative cell wall protein</fullName>
    </submittedName>
</protein>
<feature type="signal peptide" evidence="3">
    <location>
        <begin position="1"/>
        <end position="22"/>
    </location>
</feature>
<gene>
    <name evidence="5" type="ORF">UCRPA7_5385</name>
</gene>
<keyword evidence="2" id="KW-1133">Transmembrane helix</keyword>
<reference evidence="6" key="1">
    <citation type="journal article" date="2013" name="Genome Announc.">
        <title>Draft genome sequence of the ascomycete Phaeoacremonium aleophilum strain UCR-PA7, a causal agent of the esca disease complex in grapevines.</title>
        <authorList>
            <person name="Blanco-Ulate B."/>
            <person name="Rolshausen P."/>
            <person name="Cantu D."/>
        </authorList>
    </citation>
    <scope>NUCLEOTIDE SEQUENCE [LARGE SCALE GENOMIC DNA]</scope>
    <source>
        <strain evidence="6">UCR-PA7</strain>
    </source>
</reference>
<dbReference type="KEGG" id="tmn:UCRPA7_5385"/>
<sequence>MYSTRLFQLLIVALSFLHVAHTFMIDADAIGKASFEIMERQAGGDDDQDDASATGAAVTSATATDDDATPTSSIVSVETTTSAEPSSTIFTSTTPRTTSTTPRTTSTPSSTSSDEPTSTSESSSTTSSEESSSTSKTTSVPLSTKTVVVMTTASDGSTSSYTSESVTTPTASLSSNGSDNDKGMSTKTKNTIIGVVVGVGGAIILAVGGLFAWRIWGRKKSADENDDLMGYNNGFGQPEQKSDAGGSPGNGRSPFQSTLESYHAPTQVNASSNF</sequence>
<name>R8BIE2_PHAM7</name>
<evidence type="ECO:0000256" key="1">
    <source>
        <dbReference type="SAM" id="MobiDB-lite"/>
    </source>
</evidence>
<accession>R8BIE2</accession>
<organism evidence="5 6">
    <name type="scientific">Phaeoacremonium minimum (strain UCR-PA7)</name>
    <name type="common">Esca disease fungus</name>
    <name type="synonym">Togninia minima</name>
    <dbReference type="NCBI Taxonomy" id="1286976"/>
    <lineage>
        <taxon>Eukaryota</taxon>
        <taxon>Fungi</taxon>
        <taxon>Dikarya</taxon>
        <taxon>Ascomycota</taxon>
        <taxon>Pezizomycotina</taxon>
        <taxon>Sordariomycetes</taxon>
        <taxon>Sordariomycetidae</taxon>
        <taxon>Togniniales</taxon>
        <taxon>Togniniaceae</taxon>
        <taxon>Phaeoacremonium</taxon>
    </lineage>
</organism>
<feature type="compositionally biased region" description="Low complexity" evidence="1">
    <location>
        <begin position="154"/>
        <end position="170"/>
    </location>
</feature>
<feature type="region of interest" description="Disordered" evidence="1">
    <location>
        <begin position="41"/>
        <end position="141"/>
    </location>
</feature>
<feature type="region of interest" description="Disordered" evidence="1">
    <location>
        <begin position="154"/>
        <end position="185"/>
    </location>
</feature>
<feature type="domain" description="Mid2" evidence="4">
    <location>
        <begin position="155"/>
        <end position="210"/>
    </location>
</feature>
<keyword evidence="2" id="KW-0812">Transmembrane</keyword>
<feature type="transmembrane region" description="Helical" evidence="2">
    <location>
        <begin position="192"/>
        <end position="213"/>
    </location>
</feature>
<dbReference type="Proteomes" id="UP000014074">
    <property type="component" value="Unassembled WGS sequence"/>
</dbReference>
<dbReference type="HOGENOM" id="CLU_053893_2_0_1"/>
<dbReference type="EMBL" id="KB933181">
    <property type="protein sequence ID" value="EON99081.1"/>
    <property type="molecule type" value="Genomic_DNA"/>
</dbReference>